<keyword evidence="2" id="KW-0812">Transmembrane</keyword>
<keyword evidence="2" id="KW-0472">Membrane</keyword>
<protein>
    <recommendedName>
        <fullName evidence="6">tRNA (Guanine-N1)-methyltransferase</fullName>
    </recommendedName>
</protein>
<keyword evidence="2" id="KW-1133">Transmembrane helix</keyword>
<feature type="coiled-coil region" evidence="1">
    <location>
        <begin position="69"/>
        <end position="103"/>
    </location>
</feature>
<organism evidence="4 5">
    <name type="scientific">Flavobacterium ardleyense</name>
    <dbReference type="NCBI Taxonomy" id="2038737"/>
    <lineage>
        <taxon>Bacteria</taxon>
        <taxon>Pseudomonadati</taxon>
        <taxon>Bacteroidota</taxon>
        <taxon>Flavobacteriia</taxon>
        <taxon>Flavobacteriales</taxon>
        <taxon>Flavobacteriaceae</taxon>
        <taxon>Flavobacterium</taxon>
    </lineage>
</organism>
<comment type="caution">
    <text evidence="4">The sequence shown here is derived from an EMBL/GenBank/DDBJ whole genome shotgun (WGS) entry which is preliminary data.</text>
</comment>
<evidence type="ECO:0000256" key="1">
    <source>
        <dbReference type="SAM" id="Coils"/>
    </source>
</evidence>
<keyword evidence="5" id="KW-1185">Reference proteome</keyword>
<dbReference type="RefSeq" id="WP_379806737.1">
    <property type="nucleotide sequence ID" value="NZ_JBHUOL010000012.1"/>
</dbReference>
<dbReference type="EMBL" id="JBHUOL010000012">
    <property type="protein sequence ID" value="MFD2908838.1"/>
    <property type="molecule type" value="Genomic_DNA"/>
</dbReference>
<gene>
    <name evidence="4" type="ORF">ACFSX9_08820</name>
</gene>
<keyword evidence="3" id="KW-0732">Signal</keyword>
<feature type="signal peptide" evidence="3">
    <location>
        <begin position="1"/>
        <end position="20"/>
    </location>
</feature>
<accession>A0ABW5Z9Q3</accession>
<sequence>MNRKFSTLVLLCSSFMLLQAEEVNQNFVSGEKLLDQFSVLRNNSLPYKNYKVVEENWIVSFQSNLGNYVAHEKTQKQATQKQLKAKENTIATLQSQVVALQNTNTVLSGDLNSVSFLGMDFNKKSFTTSVWLLVFGFLGLSTFLFFKFKRANSITSSSKLTLQELEDEYESFRRVSIEREQAIKRDFFNEMKKIKKLETAS</sequence>
<evidence type="ECO:0008006" key="6">
    <source>
        <dbReference type="Google" id="ProtNLM"/>
    </source>
</evidence>
<feature type="transmembrane region" description="Helical" evidence="2">
    <location>
        <begin position="126"/>
        <end position="146"/>
    </location>
</feature>
<proteinExistence type="predicted"/>
<evidence type="ECO:0000313" key="5">
    <source>
        <dbReference type="Proteomes" id="UP001597549"/>
    </source>
</evidence>
<keyword evidence="1" id="KW-0175">Coiled coil</keyword>
<reference evidence="5" key="1">
    <citation type="journal article" date="2019" name="Int. J. Syst. Evol. Microbiol.">
        <title>The Global Catalogue of Microorganisms (GCM) 10K type strain sequencing project: providing services to taxonomists for standard genome sequencing and annotation.</title>
        <authorList>
            <consortium name="The Broad Institute Genomics Platform"/>
            <consortium name="The Broad Institute Genome Sequencing Center for Infectious Disease"/>
            <person name="Wu L."/>
            <person name="Ma J."/>
        </authorList>
    </citation>
    <scope>NUCLEOTIDE SEQUENCE [LARGE SCALE GENOMIC DNA]</scope>
    <source>
        <strain evidence="5">KCTC 52644</strain>
    </source>
</reference>
<dbReference type="Proteomes" id="UP001597549">
    <property type="component" value="Unassembled WGS sequence"/>
</dbReference>
<evidence type="ECO:0000256" key="3">
    <source>
        <dbReference type="SAM" id="SignalP"/>
    </source>
</evidence>
<evidence type="ECO:0000256" key="2">
    <source>
        <dbReference type="SAM" id="Phobius"/>
    </source>
</evidence>
<evidence type="ECO:0000313" key="4">
    <source>
        <dbReference type="EMBL" id="MFD2908838.1"/>
    </source>
</evidence>
<feature type="chain" id="PRO_5045812396" description="tRNA (Guanine-N1)-methyltransferase" evidence="3">
    <location>
        <begin position="21"/>
        <end position="201"/>
    </location>
</feature>
<name>A0ABW5Z9Q3_9FLAO</name>